<proteinExistence type="predicted"/>
<dbReference type="AlphaFoldDB" id="A0A1E5UMF4"/>
<dbReference type="Proteomes" id="UP000095767">
    <property type="component" value="Unassembled WGS sequence"/>
</dbReference>
<evidence type="ECO:0000313" key="2">
    <source>
        <dbReference type="Proteomes" id="UP000095767"/>
    </source>
</evidence>
<dbReference type="OrthoDB" id="615710at2759"/>
<comment type="caution">
    <text evidence="1">The sequence shown here is derived from an EMBL/GenBank/DDBJ whole genome shotgun (WGS) entry which is preliminary data.</text>
</comment>
<sequence length="139" mass="15884">MSNIRLKDGFNFIRLDDNQGTTTTTTRADRQCLFLLDVKRQALSCAISVLLIHPHATFDDQRPCLKKMNCELTYSRCFVTSSRPRSDQVTGHDQRSKFVVTCTDLSNGLTNPDERFQFVVPNFILAHDEKDAIKVGFRI</sequence>
<dbReference type="EMBL" id="LWDX02071265">
    <property type="protein sequence ID" value="OEL14070.1"/>
    <property type="molecule type" value="Genomic_DNA"/>
</dbReference>
<organism evidence="1 2">
    <name type="scientific">Dichanthelium oligosanthes</name>
    <dbReference type="NCBI Taxonomy" id="888268"/>
    <lineage>
        <taxon>Eukaryota</taxon>
        <taxon>Viridiplantae</taxon>
        <taxon>Streptophyta</taxon>
        <taxon>Embryophyta</taxon>
        <taxon>Tracheophyta</taxon>
        <taxon>Spermatophyta</taxon>
        <taxon>Magnoliopsida</taxon>
        <taxon>Liliopsida</taxon>
        <taxon>Poales</taxon>
        <taxon>Poaceae</taxon>
        <taxon>PACMAD clade</taxon>
        <taxon>Panicoideae</taxon>
        <taxon>Panicodae</taxon>
        <taxon>Paniceae</taxon>
        <taxon>Dichantheliinae</taxon>
        <taxon>Dichanthelium</taxon>
    </lineage>
</organism>
<protein>
    <submittedName>
        <fullName evidence="1">Uncharacterized protein</fullName>
    </submittedName>
</protein>
<keyword evidence="2" id="KW-1185">Reference proteome</keyword>
<reference evidence="1 2" key="1">
    <citation type="submission" date="2016-09" db="EMBL/GenBank/DDBJ databases">
        <title>The draft genome of Dichanthelium oligosanthes: A C3 panicoid grass species.</title>
        <authorList>
            <person name="Studer A.J."/>
            <person name="Schnable J.C."/>
            <person name="Brutnell T.P."/>
        </authorList>
    </citation>
    <scope>NUCLEOTIDE SEQUENCE [LARGE SCALE GENOMIC DNA]</scope>
    <source>
        <strain evidence="2">cv. Kellogg 1175</strain>
        <tissue evidence="1">Leaf</tissue>
    </source>
</reference>
<gene>
    <name evidence="1" type="ORF">BAE44_0024911</name>
</gene>
<evidence type="ECO:0000313" key="1">
    <source>
        <dbReference type="EMBL" id="OEL14070.1"/>
    </source>
</evidence>
<accession>A0A1E5UMF4</accession>
<name>A0A1E5UMF4_9POAL</name>